<proteinExistence type="predicted"/>
<reference evidence="1 2" key="1">
    <citation type="journal article" date="2022" name="New Phytol.">
        <title>Ecological generalism drives hyperdiversity of secondary metabolite gene clusters in xylarialean endophytes.</title>
        <authorList>
            <person name="Franco M.E.E."/>
            <person name="Wisecaver J.H."/>
            <person name="Arnold A.E."/>
            <person name="Ju Y.M."/>
            <person name="Slot J.C."/>
            <person name="Ahrendt S."/>
            <person name="Moore L.P."/>
            <person name="Eastman K.E."/>
            <person name="Scott K."/>
            <person name="Konkel Z."/>
            <person name="Mondo S.J."/>
            <person name="Kuo A."/>
            <person name="Hayes R.D."/>
            <person name="Haridas S."/>
            <person name="Andreopoulos B."/>
            <person name="Riley R."/>
            <person name="LaButti K."/>
            <person name="Pangilinan J."/>
            <person name="Lipzen A."/>
            <person name="Amirebrahimi M."/>
            <person name="Yan J."/>
            <person name="Adam C."/>
            <person name="Keymanesh K."/>
            <person name="Ng V."/>
            <person name="Louie K."/>
            <person name="Northen T."/>
            <person name="Drula E."/>
            <person name="Henrissat B."/>
            <person name="Hsieh H.M."/>
            <person name="Youens-Clark K."/>
            <person name="Lutzoni F."/>
            <person name="Miadlikowska J."/>
            <person name="Eastwood D.C."/>
            <person name="Hamelin R.C."/>
            <person name="Grigoriev I.V."/>
            <person name="U'Ren J.M."/>
        </authorList>
    </citation>
    <scope>NUCLEOTIDE SEQUENCE [LARGE SCALE GENOMIC DNA]</scope>
    <source>
        <strain evidence="1 2">CBS 119005</strain>
    </source>
</reference>
<accession>A0ACB9YQT2</accession>
<keyword evidence="2" id="KW-1185">Reference proteome</keyword>
<dbReference type="Proteomes" id="UP001497700">
    <property type="component" value="Unassembled WGS sequence"/>
</dbReference>
<name>A0ACB9YQT2_9PEZI</name>
<dbReference type="EMBL" id="MU393541">
    <property type="protein sequence ID" value="KAI4861790.1"/>
    <property type="molecule type" value="Genomic_DNA"/>
</dbReference>
<sequence length="88" mass="9517">MAATVARNIPPVFGFVHPAQTRIACGLLVIFFPYLPACVTYISLCSGSSVVSKSPVGRPMERSDYAPMSTRSVSCRAKDHLDNVRVTT</sequence>
<gene>
    <name evidence="1" type="ORF">F4820DRAFT_48831</name>
</gene>
<comment type="caution">
    <text evidence="1">The sequence shown here is derived from an EMBL/GenBank/DDBJ whole genome shotgun (WGS) entry which is preliminary data.</text>
</comment>
<evidence type="ECO:0000313" key="1">
    <source>
        <dbReference type="EMBL" id="KAI4861790.1"/>
    </source>
</evidence>
<organism evidence="1 2">
    <name type="scientific">Hypoxylon rubiginosum</name>
    <dbReference type="NCBI Taxonomy" id="110542"/>
    <lineage>
        <taxon>Eukaryota</taxon>
        <taxon>Fungi</taxon>
        <taxon>Dikarya</taxon>
        <taxon>Ascomycota</taxon>
        <taxon>Pezizomycotina</taxon>
        <taxon>Sordariomycetes</taxon>
        <taxon>Xylariomycetidae</taxon>
        <taxon>Xylariales</taxon>
        <taxon>Hypoxylaceae</taxon>
        <taxon>Hypoxylon</taxon>
    </lineage>
</organism>
<protein>
    <submittedName>
        <fullName evidence="1">Uncharacterized protein</fullName>
    </submittedName>
</protein>
<evidence type="ECO:0000313" key="2">
    <source>
        <dbReference type="Proteomes" id="UP001497700"/>
    </source>
</evidence>